<dbReference type="CDD" id="cd15489">
    <property type="entry name" value="PHD_SF"/>
    <property type="match status" value="1"/>
</dbReference>
<feature type="domain" description="PHD-type" evidence="6">
    <location>
        <begin position="2"/>
        <end position="52"/>
    </location>
</feature>
<evidence type="ECO:0000256" key="4">
    <source>
        <dbReference type="PROSITE-ProRule" id="PRU00146"/>
    </source>
</evidence>
<accession>A0AAV1LM51</accession>
<dbReference type="SUPFAM" id="SSF57903">
    <property type="entry name" value="FYVE/PHD zinc finger"/>
    <property type="match status" value="1"/>
</dbReference>
<dbReference type="SMART" id="SM00249">
    <property type="entry name" value="PHD"/>
    <property type="match status" value="1"/>
</dbReference>
<sequence>MANKCGLCGKFLSQTDCVKCSKCPSAYHRHCVNVNPDTKISVKWMCMTCKPKASCSGVNLTPRQSPAHAETEVISETFMDARVEGSNEGSLAQEIRLLRTELQTLSREMVNFRQEVGKLNATMSEFNSRLDSVENRVTCLELQAKDEKKVAPASELVETVAQLKRDLNYKDQAALLNDLELTGVPEQNGENPMHLFSLVAQKFGIELDERDVVSVERSGMRRDRVSTATEPPRPRPIIIRLARRAIRDQLLRAARVRRGADTSGFNINAHTVRFYLNERLTYTNKQLFYKVRQEAQRNHWRYVWTKNGNIFVRRDTMSSKQRIHTESDIVKVFCIA</sequence>
<feature type="coiled-coil region" evidence="5">
    <location>
        <begin position="95"/>
        <end position="150"/>
    </location>
</feature>
<dbReference type="Gene3D" id="3.30.70.1820">
    <property type="entry name" value="L1 transposable element, RRM domain"/>
    <property type="match status" value="1"/>
</dbReference>
<evidence type="ECO:0000256" key="3">
    <source>
        <dbReference type="ARBA" id="ARBA00022833"/>
    </source>
</evidence>
<dbReference type="GO" id="GO:0008270">
    <property type="term" value="F:zinc ion binding"/>
    <property type="evidence" value="ECO:0007669"/>
    <property type="project" value="UniProtKB-KW"/>
</dbReference>
<dbReference type="AlphaFoldDB" id="A0AAV1LM51"/>
<evidence type="ECO:0000313" key="7">
    <source>
        <dbReference type="EMBL" id="CAK1596510.1"/>
    </source>
</evidence>
<reference evidence="7 8" key="1">
    <citation type="submission" date="2023-11" db="EMBL/GenBank/DDBJ databases">
        <authorList>
            <person name="Hedman E."/>
            <person name="Englund M."/>
            <person name="Stromberg M."/>
            <person name="Nyberg Akerstrom W."/>
            <person name="Nylinder S."/>
            <person name="Jareborg N."/>
            <person name="Kallberg Y."/>
            <person name="Kronander E."/>
        </authorList>
    </citation>
    <scope>NUCLEOTIDE SEQUENCE [LARGE SCALE GENOMIC DNA]</scope>
</reference>
<keyword evidence="5" id="KW-0175">Coiled coil</keyword>
<dbReference type="InterPro" id="IPR019787">
    <property type="entry name" value="Znf_PHD-finger"/>
</dbReference>
<evidence type="ECO:0000259" key="6">
    <source>
        <dbReference type="PROSITE" id="PS50016"/>
    </source>
</evidence>
<dbReference type="Proteomes" id="UP001314205">
    <property type="component" value="Unassembled WGS sequence"/>
</dbReference>
<proteinExistence type="predicted"/>
<gene>
    <name evidence="7" type="ORF">PARMNEM_LOCUS15849</name>
</gene>
<evidence type="ECO:0000256" key="2">
    <source>
        <dbReference type="ARBA" id="ARBA00022771"/>
    </source>
</evidence>
<evidence type="ECO:0000256" key="1">
    <source>
        <dbReference type="ARBA" id="ARBA00022723"/>
    </source>
</evidence>
<dbReference type="PROSITE" id="PS01359">
    <property type="entry name" value="ZF_PHD_1"/>
    <property type="match status" value="1"/>
</dbReference>
<protein>
    <recommendedName>
        <fullName evidence="6">PHD-type domain-containing protein</fullName>
    </recommendedName>
</protein>
<organism evidence="7 8">
    <name type="scientific">Parnassius mnemosyne</name>
    <name type="common">clouded apollo</name>
    <dbReference type="NCBI Taxonomy" id="213953"/>
    <lineage>
        <taxon>Eukaryota</taxon>
        <taxon>Metazoa</taxon>
        <taxon>Ecdysozoa</taxon>
        <taxon>Arthropoda</taxon>
        <taxon>Hexapoda</taxon>
        <taxon>Insecta</taxon>
        <taxon>Pterygota</taxon>
        <taxon>Neoptera</taxon>
        <taxon>Endopterygota</taxon>
        <taxon>Lepidoptera</taxon>
        <taxon>Glossata</taxon>
        <taxon>Ditrysia</taxon>
        <taxon>Papilionoidea</taxon>
        <taxon>Papilionidae</taxon>
        <taxon>Parnassiinae</taxon>
        <taxon>Parnassini</taxon>
        <taxon>Parnassius</taxon>
        <taxon>Driopa</taxon>
    </lineage>
</organism>
<evidence type="ECO:0000256" key="5">
    <source>
        <dbReference type="SAM" id="Coils"/>
    </source>
</evidence>
<dbReference type="InterPro" id="IPR011011">
    <property type="entry name" value="Znf_FYVE_PHD"/>
</dbReference>
<name>A0AAV1LM51_9NEOP</name>
<keyword evidence="3" id="KW-0862">Zinc</keyword>
<keyword evidence="2 4" id="KW-0863">Zinc-finger</keyword>
<dbReference type="Gene3D" id="3.30.40.10">
    <property type="entry name" value="Zinc/RING finger domain, C3HC4 (zinc finger)"/>
    <property type="match status" value="1"/>
</dbReference>
<evidence type="ECO:0000313" key="8">
    <source>
        <dbReference type="Proteomes" id="UP001314205"/>
    </source>
</evidence>
<keyword evidence="1" id="KW-0479">Metal-binding</keyword>
<keyword evidence="8" id="KW-1185">Reference proteome</keyword>
<comment type="caution">
    <text evidence="7">The sequence shown here is derived from an EMBL/GenBank/DDBJ whole genome shotgun (WGS) entry which is preliminary data.</text>
</comment>
<dbReference type="EMBL" id="CAVLGL010000093">
    <property type="protein sequence ID" value="CAK1596510.1"/>
    <property type="molecule type" value="Genomic_DNA"/>
</dbReference>
<dbReference type="Pfam" id="PF25298">
    <property type="entry name" value="Baculo_FP_2nd"/>
    <property type="match status" value="1"/>
</dbReference>
<dbReference type="InterPro" id="IPR019786">
    <property type="entry name" value="Zinc_finger_PHD-type_CS"/>
</dbReference>
<dbReference type="PROSITE" id="PS50016">
    <property type="entry name" value="ZF_PHD_2"/>
    <property type="match status" value="1"/>
</dbReference>
<dbReference type="InterPro" id="IPR057251">
    <property type="entry name" value="FP_C"/>
</dbReference>
<dbReference type="InterPro" id="IPR013083">
    <property type="entry name" value="Znf_RING/FYVE/PHD"/>
</dbReference>
<dbReference type="InterPro" id="IPR001965">
    <property type="entry name" value="Znf_PHD"/>
</dbReference>